<accession>A0A9D1JFS8</accession>
<name>A0A9D1JFS8_9FIRM</name>
<protein>
    <submittedName>
        <fullName evidence="1">Sporulation protein YabP</fullName>
    </submittedName>
</protein>
<dbReference type="InterPro" id="IPR038705">
    <property type="entry name" value="YabP_sf"/>
</dbReference>
<dbReference type="AlphaFoldDB" id="A0A9D1JFS8"/>
<evidence type="ECO:0000313" key="2">
    <source>
        <dbReference type="Proteomes" id="UP000886841"/>
    </source>
</evidence>
<dbReference type="GO" id="GO:0030435">
    <property type="term" value="P:sporulation resulting in formation of a cellular spore"/>
    <property type="evidence" value="ECO:0007669"/>
    <property type="project" value="InterPro"/>
</dbReference>
<dbReference type="Gene3D" id="2.60.40.2000">
    <property type="match status" value="1"/>
</dbReference>
<dbReference type="PIRSF" id="PIRSF011576">
    <property type="entry name" value="YabP"/>
    <property type="match status" value="1"/>
</dbReference>
<sequence>MEGEHGHRIHLENRQSGQITGVVDVQAFDENEIRLETQQGMLHIQGKGLHVERLQLDRGEVDIQGQVDSLIYREGKGRERKKGQSLIGRLFQ</sequence>
<dbReference type="NCBIfam" id="TIGR02892">
    <property type="entry name" value="spore_yabP"/>
    <property type="match status" value="1"/>
</dbReference>
<dbReference type="Proteomes" id="UP000886841">
    <property type="component" value="Unassembled WGS sequence"/>
</dbReference>
<reference evidence="1" key="1">
    <citation type="submission" date="2020-10" db="EMBL/GenBank/DDBJ databases">
        <authorList>
            <person name="Gilroy R."/>
        </authorList>
    </citation>
    <scope>NUCLEOTIDE SEQUENCE</scope>
    <source>
        <strain evidence="1">ChiSxjej1B13-7041</strain>
    </source>
</reference>
<organism evidence="1 2">
    <name type="scientific">Candidatus Egerieimonas intestinavium</name>
    <dbReference type="NCBI Taxonomy" id="2840777"/>
    <lineage>
        <taxon>Bacteria</taxon>
        <taxon>Bacillati</taxon>
        <taxon>Bacillota</taxon>
        <taxon>Clostridia</taxon>
        <taxon>Lachnospirales</taxon>
        <taxon>Lachnospiraceae</taxon>
        <taxon>Lachnospiraceae incertae sedis</taxon>
        <taxon>Candidatus Egerieimonas</taxon>
    </lineage>
</organism>
<reference evidence="1" key="2">
    <citation type="journal article" date="2021" name="PeerJ">
        <title>Extensive microbial diversity within the chicken gut microbiome revealed by metagenomics and culture.</title>
        <authorList>
            <person name="Gilroy R."/>
            <person name="Ravi A."/>
            <person name="Getino M."/>
            <person name="Pursley I."/>
            <person name="Horton D.L."/>
            <person name="Alikhan N.F."/>
            <person name="Baker D."/>
            <person name="Gharbi K."/>
            <person name="Hall N."/>
            <person name="Watson M."/>
            <person name="Adriaenssens E.M."/>
            <person name="Foster-Nyarko E."/>
            <person name="Jarju S."/>
            <person name="Secka A."/>
            <person name="Antonio M."/>
            <person name="Oren A."/>
            <person name="Chaudhuri R.R."/>
            <person name="La Ragione R."/>
            <person name="Hildebrand F."/>
            <person name="Pallen M.J."/>
        </authorList>
    </citation>
    <scope>NUCLEOTIDE SEQUENCE</scope>
    <source>
        <strain evidence="1">ChiSxjej1B13-7041</strain>
    </source>
</reference>
<evidence type="ECO:0000313" key="1">
    <source>
        <dbReference type="EMBL" id="HIR92786.1"/>
    </source>
</evidence>
<gene>
    <name evidence="1" type="primary">yabP</name>
    <name evidence="1" type="ORF">IAB98_05140</name>
</gene>
<dbReference type="InterPro" id="IPR022476">
    <property type="entry name" value="Spore_YabP/YqfC"/>
</dbReference>
<proteinExistence type="predicted"/>
<dbReference type="InterPro" id="IPR012504">
    <property type="entry name" value="Spore_YabP"/>
</dbReference>
<dbReference type="EMBL" id="DVHU01000045">
    <property type="protein sequence ID" value="HIR92786.1"/>
    <property type="molecule type" value="Genomic_DNA"/>
</dbReference>
<dbReference type="Pfam" id="PF07873">
    <property type="entry name" value="YabP"/>
    <property type="match status" value="1"/>
</dbReference>
<comment type="caution">
    <text evidence="1">The sequence shown here is derived from an EMBL/GenBank/DDBJ whole genome shotgun (WGS) entry which is preliminary data.</text>
</comment>